<reference evidence="3" key="1">
    <citation type="submission" date="2024-05" db="EMBL/GenBank/DDBJ databases">
        <title>Planctomycetes of the genus Singulisphaera possess chitinolytic capabilities.</title>
        <authorList>
            <person name="Ivanova A."/>
        </authorList>
    </citation>
    <scope>NUCLEOTIDE SEQUENCE</scope>
    <source>
        <strain evidence="3">Ch08T</strain>
    </source>
</reference>
<feature type="domain" description="Glucose-6-phosphate dehydrogenase assembly protein OpcA C-terminal" evidence="2">
    <location>
        <begin position="195"/>
        <end position="370"/>
    </location>
</feature>
<dbReference type="RefSeq" id="WP_406697611.1">
    <property type="nucleotide sequence ID" value="NZ_CP155447.1"/>
</dbReference>
<dbReference type="Pfam" id="PF10128">
    <property type="entry name" value="OpcA_G6PD_assem"/>
    <property type="match status" value="1"/>
</dbReference>
<dbReference type="PANTHER" id="PTHR38658">
    <property type="entry name" value="OXPP CYCLE PROTEIN OPCA-RELATED"/>
    <property type="match status" value="1"/>
</dbReference>
<accession>A0AAU7CII3</accession>
<dbReference type="EMBL" id="CP155447">
    <property type="protein sequence ID" value="XBH04813.1"/>
    <property type="molecule type" value="Genomic_DNA"/>
</dbReference>
<dbReference type="Pfam" id="PF20171">
    <property type="entry name" value="OpcA_G6PD_C"/>
    <property type="match status" value="1"/>
</dbReference>
<proteinExistence type="predicted"/>
<evidence type="ECO:0000259" key="2">
    <source>
        <dbReference type="Pfam" id="PF20171"/>
    </source>
</evidence>
<gene>
    <name evidence="3" type="ORF">V5E97_01990</name>
</gene>
<dbReference type="PANTHER" id="PTHR38658:SF1">
    <property type="entry name" value="OXPP CYCLE PROTEIN OPCA-RELATED"/>
    <property type="match status" value="1"/>
</dbReference>
<protein>
    <submittedName>
        <fullName evidence="3">Glucose-6-phosphate dehydrogenase assembly protein OpcA</fullName>
    </submittedName>
</protein>
<sequence length="380" mass="41688">MAETSSDAFLNGEGVPVDLHNIETELLRLWGPSAERAGGPNLESPHVTRVVLANLVVEGREFNAPGLKQVLDEVTAQYPCRTIVLRRTEEPARTIAAEVSALCYIPAPGLPQVCSERIILAGGPEATDLLPGAVRPLLEADLPFILWWTDDPRLDETLFRNLADECSRLILDLPDPGTDLAAIRLGLDPKINAYSRDAAWFGLTRWRELVAQFFDLSCHHEALKRIDSVRIEAMAPQCEVPPRLAVWLAAWLAGQLGWNPLGTPEHSPGLLLARFQGPAGEITVEIATEVNSNSPLAQLLATTLTTQGPDGPESFRLERPSPQSADIHIKINSSAYCNLPRVVRSPELDPARRVAAALQASRSDPTFDHARPHFFWLMEG</sequence>
<dbReference type="InterPro" id="IPR004555">
    <property type="entry name" value="G6PDH_assembly_OpcA"/>
</dbReference>
<organism evidence="3">
    <name type="scientific">Singulisphaera sp. Ch08</name>
    <dbReference type="NCBI Taxonomy" id="3120278"/>
    <lineage>
        <taxon>Bacteria</taxon>
        <taxon>Pseudomonadati</taxon>
        <taxon>Planctomycetota</taxon>
        <taxon>Planctomycetia</taxon>
        <taxon>Isosphaerales</taxon>
        <taxon>Isosphaeraceae</taxon>
        <taxon>Singulisphaera</taxon>
    </lineage>
</organism>
<dbReference type="AlphaFoldDB" id="A0AAU7CII3"/>
<name>A0AAU7CII3_9BACT</name>
<feature type="domain" description="Glucose-6-phosphate dehydrogenase assembly protein OpcA N-terminal" evidence="1">
    <location>
        <begin position="72"/>
        <end position="183"/>
    </location>
</feature>
<evidence type="ECO:0000259" key="1">
    <source>
        <dbReference type="Pfam" id="PF10128"/>
    </source>
</evidence>
<dbReference type="InterPro" id="IPR046801">
    <property type="entry name" value="OpcA_G6PD_N"/>
</dbReference>
<dbReference type="InterPro" id="IPR046802">
    <property type="entry name" value="OpcA_G6PD_C"/>
</dbReference>
<evidence type="ECO:0000313" key="3">
    <source>
        <dbReference type="EMBL" id="XBH04813.1"/>
    </source>
</evidence>